<gene>
    <name evidence="1" type="ORF">MNOR_LOCUS23380</name>
</gene>
<evidence type="ECO:0000313" key="2">
    <source>
        <dbReference type="Proteomes" id="UP001497623"/>
    </source>
</evidence>
<accession>A0AAV2RH22</accession>
<comment type="caution">
    <text evidence="1">The sequence shown here is derived from an EMBL/GenBank/DDBJ whole genome shotgun (WGS) entry which is preliminary data.</text>
</comment>
<feature type="non-terminal residue" evidence="1">
    <location>
        <position position="102"/>
    </location>
</feature>
<dbReference type="EMBL" id="CAXKWB010020544">
    <property type="protein sequence ID" value="CAL4122658.1"/>
    <property type="molecule type" value="Genomic_DNA"/>
</dbReference>
<organism evidence="1 2">
    <name type="scientific">Meganyctiphanes norvegica</name>
    <name type="common">Northern krill</name>
    <name type="synonym">Thysanopoda norvegica</name>
    <dbReference type="NCBI Taxonomy" id="48144"/>
    <lineage>
        <taxon>Eukaryota</taxon>
        <taxon>Metazoa</taxon>
        <taxon>Ecdysozoa</taxon>
        <taxon>Arthropoda</taxon>
        <taxon>Crustacea</taxon>
        <taxon>Multicrustacea</taxon>
        <taxon>Malacostraca</taxon>
        <taxon>Eumalacostraca</taxon>
        <taxon>Eucarida</taxon>
        <taxon>Euphausiacea</taxon>
        <taxon>Euphausiidae</taxon>
        <taxon>Meganyctiphanes</taxon>
    </lineage>
</organism>
<name>A0AAV2RH22_MEGNR</name>
<reference evidence="1 2" key="1">
    <citation type="submission" date="2024-05" db="EMBL/GenBank/DDBJ databases">
        <authorList>
            <person name="Wallberg A."/>
        </authorList>
    </citation>
    <scope>NUCLEOTIDE SEQUENCE [LARGE SCALE GENOMIC DNA]</scope>
</reference>
<dbReference type="Proteomes" id="UP001497623">
    <property type="component" value="Unassembled WGS sequence"/>
</dbReference>
<evidence type="ECO:0008006" key="3">
    <source>
        <dbReference type="Google" id="ProtNLM"/>
    </source>
</evidence>
<sequence length="102" mass="11366">MFSCCQNGECVYPGQCRCTKDFTGPRCQYSLSNCDIKAVGFDGGYSCKGDSRKYSCDIYCTTKEEAITHTCFFSEDKWSPPIELCNPDAHSFDPDALARGEI</sequence>
<proteinExistence type="predicted"/>
<keyword evidence="2" id="KW-1185">Reference proteome</keyword>
<evidence type="ECO:0000313" key="1">
    <source>
        <dbReference type="EMBL" id="CAL4122658.1"/>
    </source>
</evidence>
<protein>
    <recommendedName>
        <fullName evidence="3">EGF-like domain-containing protein</fullName>
    </recommendedName>
</protein>
<dbReference type="AlphaFoldDB" id="A0AAV2RH22"/>